<dbReference type="SMART" id="SM00271">
    <property type="entry name" value="DnaJ"/>
    <property type="match status" value="1"/>
</dbReference>
<dbReference type="InterPro" id="IPR026894">
    <property type="entry name" value="DnaJ_X"/>
</dbReference>
<dbReference type="PROSITE" id="PS50076">
    <property type="entry name" value="DNAJ_2"/>
    <property type="match status" value="1"/>
</dbReference>
<dbReference type="PROSITE" id="PS00636">
    <property type="entry name" value="DNAJ_1"/>
    <property type="match status" value="1"/>
</dbReference>
<dbReference type="OrthoDB" id="552049at2759"/>
<proteinExistence type="predicted"/>
<name>A0A9N8VF91_9GLOM</name>
<dbReference type="PANTHER" id="PTHR44924:SF1">
    <property type="entry name" value="DNAJ SUBFAMILY A MEMBER 2"/>
    <property type="match status" value="1"/>
</dbReference>
<protein>
    <submittedName>
        <fullName evidence="2">13570_t:CDS:1</fullName>
    </submittedName>
</protein>
<dbReference type="SUPFAM" id="SSF46565">
    <property type="entry name" value="Chaperone J-domain"/>
    <property type="match status" value="1"/>
</dbReference>
<feature type="domain" description="J" evidence="1">
    <location>
        <begin position="86"/>
        <end position="150"/>
    </location>
</feature>
<reference evidence="2" key="1">
    <citation type="submission" date="2021-06" db="EMBL/GenBank/DDBJ databases">
        <authorList>
            <person name="Kallberg Y."/>
            <person name="Tangrot J."/>
            <person name="Rosling A."/>
        </authorList>
    </citation>
    <scope>NUCLEOTIDE SEQUENCE</scope>
    <source>
        <strain evidence="2">FL130A</strain>
    </source>
</reference>
<dbReference type="CDD" id="cd06257">
    <property type="entry name" value="DnaJ"/>
    <property type="match status" value="1"/>
</dbReference>
<dbReference type="AlphaFoldDB" id="A0A9N8VF91"/>
<dbReference type="EMBL" id="CAJVPS010000076">
    <property type="protein sequence ID" value="CAG8448730.1"/>
    <property type="molecule type" value="Genomic_DNA"/>
</dbReference>
<evidence type="ECO:0000313" key="3">
    <source>
        <dbReference type="Proteomes" id="UP000789508"/>
    </source>
</evidence>
<organism evidence="2 3">
    <name type="scientific">Ambispora leptoticha</name>
    <dbReference type="NCBI Taxonomy" id="144679"/>
    <lineage>
        <taxon>Eukaryota</taxon>
        <taxon>Fungi</taxon>
        <taxon>Fungi incertae sedis</taxon>
        <taxon>Mucoromycota</taxon>
        <taxon>Glomeromycotina</taxon>
        <taxon>Glomeromycetes</taxon>
        <taxon>Archaeosporales</taxon>
        <taxon>Ambisporaceae</taxon>
        <taxon>Ambispora</taxon>
    </lineage>
</organism>
<gene>
    <name evidence="2" type="ORF">ALEPTO_LOCUS862</name>
</gene>
<dbReference type="PRINTS" id="PR00625">
    <property type="entry name" value="JDOMAIN"/>
</dbReference>
<comment type="caution">
    <text evidence="2">The sequence shown here is derived from an EMBL/GenBank/DDBJ whole genome shotgun (WGS) entry which is preliminary data.</text>
</comment>
<dbReference type="Proteomes" id="UP000789508">
    <property type="component" value="Unassembled WGS sequence"/>
</dbReference>
<dbReference type="Gene3D" id="1.10.287.110">
    <property type="entry name" value="DnaJ domain"/>
    <property type="match status" value="1"/>
</dbReference>
<dbReference type="InterPro" id="IPR018253">
    <property type="entry name" value="DnaJ_domain_CS"/>
</dbReference>
<dbReference type="InterPro" id="IPR036869">
    <property type="entry name" value="J_dom_sf"/>
</dbReference>
<keyword evidence="3" id="KW-1185">Reference proteome</keyword>
<dbReference type="Pfam" id="PF14308">
    <property type="entry name" value="DnaJ-X"/>
    <property type="match status" value="1"/>
</dbReference>
<dbReference type="PANTHER" id="PTHR44924">
    <property type="entry name" value="DNAJ SUBFAMILY A MEMBER 2"/>
    <property type="match status" value="1"/>
</dbReference>
<dbReference type="InterPro" id="IPR001623">
    <property type="entry name" value="DnaJ_domain"/>
</dbReference>
<accession>A0A9N8VF91</accession>
<sequence length="406" mass="46256">MTTHVLLSQKPEYQHKTCSFCQKELEFKIPNTTTPTIHVQCYSCSKKNTFNTISLTNSKNATNGTSTKKGAQRRKFGTDQEPLETKYYDLLGVSPTADVNEIKKQYYKLALQYHPDKNKASDAEQVFKEISVAYQVLSDPVLRRKYNEFGTRDVEPEGGFVNPEDFFRQQFGGDRFVDIIGEISIGRDMKEVLQNAAEEDGTDTSEVKIRKEANKNIMDEERERIKQQRIEKLVANLIHKLTIYVESNNSAEEEAYSKMIEIEADELKTESYGVELLRAIGFTYSLKAKQYLGGEQMFGLPRVGHILREKGHVFSETLSTLKSAIDLQQSFNQLQEAEKKGLDENEKTKGSKLEVESVLREVCDRVLTDTKVQKAILRKRAEGLKIIGSIYENVKPDSVEMKPFSG</sequence>
<evidence type="ECO:0000259" key="1">
    <source>
        <dbReference type="PROSITE" id="PS50076"/>
    </source>
</evidence>
<dbReference type="Pfam" id="PF00226">
    <property type="entry name" value="DnaJ"/>
    <property type="match status" value="1"/>
</dbReference>
<evidence type="ECO:0000313" key="2">
    <source>
        <dbReference type="EMBL" id="CAG8448730.1"/>
    </source>
</evidence>